<evidence type="ECO:0000256" key="1">
    <source>
        <dbReference type="ARBA" id="ARBA00022723"/>
    </source>
</evidence>
<evidence type="ECO:0000313" key="4">
    <source>
        <dbReference type="Proteomes" id="UP000887575"/>
    </source>
</evidence>
<keyword evidence="1" id="KW-0479">Metal-binding</keyword>
<dbReference type="GO" id="GO:0046653">
    <property type="term" value="P:tetrahydrofolate metabolic process"/>
    <property type="evidence" value="ECO:0007669"/>
    <property type="project" value="TreeGrafter"/>
</dbReference>
<dbReference type="GO" id="GO:0008705">
    <property type="term" value="F:methionine synthase activity"/>
    <property type="evidence" value="ECO:0007669"/>
    <property type="project" value="InterPro"/>
</dbReference>
<evidence type="ECO:0000259" key="3">
    <source>
        <dbReference type="Pfam" id="PF02965"/>
    </source>
</evidence>
<proteinExistence type="predicted"/>
<dbReference type="SUPFAM" id="SSF56507">
    <property type="entry name" value="Methionine synthase activation domain-like"/>
    <property type="match status" value="1"/>
</dbReference>
<evidence type="ECO:0000313" key="5">
    <source>
        <dbReference type="WBParaSite" id="MBELARI_LOCUS267"/>
    </source>
</evidence>
<keyword evidence="2" id="KW-0170">Cobalt</keyword>
<dbReference type="AlphaFoldDB" id="A0AAF3J8A3"/>
<dbReference type="GO" id="GO:0050667">
    <property type="term" value="P:homocysteine metabolic process"/>
    <property type="evidence" value="ECO:0007669"/>
    <property type="project" value="TreeGrafter"/>
</dbReference>
<protein>
    <recommendedName>
        <fullName evidence="3">AdoMet activation domain-containing protein</fullName>
    </recommendedName>
</protein>
<accession>A0AAF3J8A3</accession>
<dbReference type="InterPro" id="IPR037010">
    <property type="entry name" value="VitB12-dep_Met_synth_activ_sf"/>
</dbReference>
<organism evidence="4 5">
    <name type="scientific">Mesorhabditis belari</name>
    <dbReference type="NCBI Taxonomy" id="2138241"/>
    <lineage>
        <taxon>Eukaryota</taxon>
        <taxon>Metazoa</taxon>
        <taxon>Ecdysozoa</taxon>
        <taxon>Nematoda</taxon>
        <taxon>Chromadorea</taxon>
        <taxon>Rhabditida</taxon>
        <taxon>Rhabditina</taxon>
        <taxon>Rhabditomorpha</taxon>
        <taxon>Rhabditoidea</taxon>
        <taxon>Rhabditidae</taxon>
        <taxon>Mesorhabditinae</taxon>
        <taxon>Mesorhabditis</taxon>
    </lineage>
</organism>
<evidence type="ECO:0000256" key="2">
    <source>
        <dbReference type="ARBA" id="ARBA00023285"/>
    </source>
</evidence>
<dbReference type="WBParaSite" id="MBELARI_LOCUS267">
    <property type="protein sequence ID" value="MBELARI_LOCUS267"/>
    <property type="gene ID" value="MBELARI_LOCUS267"/>
</dbReference>
<dbReference type="GO" id="GO:0046872">
    <property type="term" value="F:metal ion binding"/>
    <property type="evidence" value="ECO:0007669"/>
    <property type="project" value="UniProtKB-KW"/>
</dbReference>
<dbReference type="Gene3D" id="3.10.196.10">
    <property type="entry name" value="Vitamin B12-dependent methionine synthase, activation domain"/>
    <property type="match status" value="1"/>
</dbReference>
<keyword evidence="4" id="KW-1185">Reference proteome</keyword>
<dbReference type="InterPro" id="IPR036724">
    <property type="entry name" value="Cobalamin-bd_sf"/>
</dbReference>
<name>A0AAF3J8A3_9BILA</name>
<dbReference type="Pfam" id="PF02965">
    <property type="entry name" value="Met_synt_B12"/>
    <property type="match status" value="1"/>
</dbReference>
<dbReference type="Proteomes" id="UP000887575">
    <property type="component" value="Unassembled WGS sequence"/>
</dbReference>
<dbReference type="InterPro" id="IPR050554">
    <property type="entry name" value="Met_Synthase/Corrinoid"/>
</dbReference>
<dbReference type="GO" id="GO:0005829">
    <property type="term" value="C:cytosol"/>
    <property type="evidence" value="ECO:0007669"/>
    <property type="project" value="TreeGrafter"/>
</dbReference>
<sequence>MTPCEKIIQTAIDEKADFIGLSDLIIHHLMRWFMWQKKLIDEVIHYLDASKSVVAGFLADIDDDCADCSEKNITEGLKERRQETLLGNYAESIRNRICGYPRIFIDADVGSRQRKSFEDAKSLFKKMITEKSLRANAVIAFYECKSEGDINDLWLFENGAKKEILYGLRCSSNPVVNTINRICA</sequence>
<reference evidence="5" key="1">
    <citation type="submission" date="2024-02" db="UniProtKB">
        <authorList>
            <consortium name="WormBaseParasite"/>
        </authorList>
    </citation>
    <scope>IDENTIFICATION</scope>
</reference>
<dbReference type="GO" id="GO:0031419">
    <property type="term" value="F:cobalamin binding"/>
    <property type="evidence" value="ECO:0007669"/>
    <property type="project" value="InterPro"/>
</dbReference>
<feature type="domain" description="AdoMet activation" evidence="3">
    <location>
        <begin position="100"/>
        <end position="166"/>
    </location>
</feature>
<dbReference type="PANTHER" id="PTHR45833">
    <property type="entry name" value="METHIONINE SYNTHASE"/>
    <property type="match status" value="1"/>
</dbReference>
<dbReference type="SUPFAM" id="SSF52242">
    <property type="entry name" value="Cobalamin (vitamin B12)-binding domain"/>
    <property type="match status" value="1"/>
</dbReference>
<dbReference type="PANTHER" id="PTHR45833:SF1">
    <property type="entry name" value="METHIONINE SYNTHASE"/>
    <property type="match status" value="1"/>
</dbReference>
<dbReference type="InterPro" id="IPR004223">
    <property type="entry name" value="VitB12-dep_Met_synth_activ_dom"/>
</dbReference>